<evidence type="ECO:0000256" key="1">
    <source>
        <dbReference type="SAM" id="MobiDB-lite"/>
    </source>
</evidence>
<proteinExistence type="predicted"/>
<evidence type="ECO:0000259" key="3">
    <source>
        <dbReference type="Pfam" id="PF24476"/>
    </source>
</evidence>
<gene>
    <name evidence="4" type="ORF">M441DRAFT_54678</name>
</gene>
<dbReference type="Pfam" id="PF01048">
    <property type="entry name" value="PNP_UDP_1"/>
    <property type="match status" value="1"/>
</dbReference>
<accession>A0A2T3ZLE6</accession>
<dbReference type="PANTHER" id="PTHR46082:SF6">
    <property type="entry name" value="AAA+ ATPASE DOMAIN-CONTAINING PROTEIN-RELATED"/>
    <property type="match status" value="1"/>
</dbReference>
<evidence type="ECO:0000259" key="2">
    <source>
        <dbReference type="Pfam" id="PF01048"/>
    </source>
</evidence>
<dbReference type="EMBL" id="KZ679257">
    <property type="protein sequence ID" value="PTB45638.1"/>
    <property type="molecule type" value="Genomic_DNA"/>
</dbReference>
<feature type="region of interest" description="Disordered" evidence="1">
    <location>
        <begin position="483"/>
        <end position="507"/>
    </location>
</feature>
<name>A0A2T3ZLE6_TRIA4</name>
<dbReference type="Gene3D" id="3.40.50.1580">
    <property type="entry name" value="Nucleoside phosphorylase domain"/>
    <property type="match status" value="1"/>
</dbReference>
<keyword evidence="5" id="KW-1185">Reference proteome</keyword>
<evidence type="ECO:0000313" key="5">
    <source>
        <dbReference type="Proteomes" id="UP000240493"/>
    </source>
</evidence>
<dbReference type="SUPFAM" id="SSF53167">
    <property type="entry name" value="Purine and uridine phosphorylases"/>
    <property type="match status" value="1"/>
</dbReference>
<evidence type="ECO:0000313" key="4">
    <source>
        <dbReference type="EMBL" id="PTB45638.1"/>
    </source>
</evidence>
<feature type="region of interest" description="Disordered" evidence="1">
    <location>
        <begin position="158"/>
        <end position="177"/>
    </location>
</feature>
<dbReference type="InterPro" id="IPR056002">
    <property type="entry name" value="DUF7580"/>
</dbReference>
<dbReference type="InterPro" id="IPR053137">
    <property type="entry name" value="NLR-like"/>
</dbReference>
<dbReference type="GO" id="GO:0003824">
    <property type="term" value="F:catalytic activity"/>
    <property type="evidence" value="ECO:0007669"/>
    <property type="project" value="InterPro"/>
</dbReference>
<feature type="compositionally biased region" description="Polar residues" evidence="1">
    <location>
        <begin position="538"/>
        <end position="548"/>
    </location>
</feature>
<dbReference type="OrthoDB" id="1658288at2759"/>
<protein>
    <submittedName>
        <fullName evidence="4">Uncharacterized protein</fullName>
    </submittedName>
</protein>
<dbReference type="PANTHER" id="PTHR46082">
    <property type="entry name" value="ATP/GTP-BINDING PROTEIN-RELATED"/>
    <property type="match status" value="1"/>
</dbReference>
<sequence length="902" mass="101536">MPNLTDSHEWFLLRELAEWLSQRKAQYHALPINEHREIHFDAELLEFELRHTFFTIQKFPQSLSLEKFISCQGLLKQLCSLLNRLAARRRAHDGSQSQDYPHLEALIGLLNPTCETIDLVNGLKQRLFEVPGDTIDLRDYLTAVTKCNDDLNRLLPPPPLESVIQPSRKERKKTPWKKGKTRDQALCVLETLFKHFKCGIPHEVLLKLIENTNEDLVVSNLQLMLPSCPELKSWQEVQYANANLDDASISLIHNICTDVQQYKGMALMLHIKGHKLYSARANPGSSRAGPSSKESLDQLIKNGAFKSINAGDFNTTRSSLRFSIRDKRKLAVKFGYYLMDFFDADFASNRIHFFDSSKPSRMEIPYLAFSSKFPITGHSYSFKLGHPTFLSFAKLLIELELGGIIELEVSPDSEKNFWAWAELMRFMDDLEKERKDSYREAITNCLLFHKMIDASDFDDKDADSNIRRLIYEQIVYKLELGLDESSPRSPHKRQRSESPPASDLQGTAQTAHSWNMTILSMAPQPASHRNKRHRGSELLQQQSQTSFESPPDGFEIALLCALQIESDAVEALFDEYYEDNFSYEKAAGDPNAYTIGKMAGHNVVLAFMSGMGKVNSANAAAGVCASFPNIKLGIVVGVCGGVPDGAGCEKEVLLGDVIISNAVIQYDFGRQNDNRSVRRDTLQHNLGRPNPEIRAFLKKLDGLRGRRMLKEKTSSYLEDLCARDDFKESSYPGAENDILHHPTYRHKHRNPDVCSVCASCEGLYDDVCDEALESSCADLGCQDSMAISRARVEKAKGATTSRGTPTDEELREAQKPFIHFGTVVSGDLVMKSGHHRDEIAKREGAIAFEMEGAGVWDSFPTVVIKSVCDYADSHKNKMWQKYAAASAAACTKAFLGEWRKTC</sequence>
<reference evidence="4 5" key="1">
    <citation type="submission" date="2016-07" db="EMBL/GenBank/DDBJ databases">
        <title>Multiple horizontal gene transfer events from other fungi enriched the ability of initially mycotrophic Trichoderma (Ascomycota) to feed on dead plant biomass.</title>
        <authorList>
            <consortium name="DOE Joint Genome Institute"/>
            <person name="Aerts A."/>
            <person name="Atanasova L."/>
            <person name="Chenthamara K."/>
            <person name="Zhang J."/>
            <person name="Grujic M."/>
            <person name="Henrissat B."/>
            <person name="Kuo A."/>
            <person name="Salamov A."/>
            <person name="Lipzen A."/>
            <person name="Labutti K."/>
            <person name="Barry K."/>
            <person name="Miao Y."/>
            <person name="Rahimi M.J."/>
            <person name="Shen Q."/>
            <person name="Grigoriev I.V."/>
            <person name="Kubicek C.P."/>
            <person name="Druzhinina I.S."/>
        </authorList>
    </citation>
    <scope>NUCLEOTIDE SEQUENCE [LARGE SCALE GENOMIC DNA]</scope>
    <source>
        <strain evidence="4 5">CBS 433.97</strain>
    </source>
</reference>
<dbReference type="STRING" id="1042311.A0A2T3ZLE6"/>
<dbReference type="AlphaFoldDB" id="A0A2T3ZLE6"/>
<feature type="domain" description="Nucleoside phosphorylase" evidence="2">
    <location>
        <begin position="556"/>
        <end position="671"/>
    </location>
</feature>
<dbReference type="Pfam" id="PF24476">
    <property type="entry name" value="DUF7580"/>
    <property type="match status" value="1"/>
</dbReference>
<feature type="domain" description="DUF7580" evidence="3">
    <location>
        <begin position="176"/>
        <end position="484"/>
    </location>
</feature>
<feature type="region of interest" description="Disordered" evidence="1">
    <location>
        <begin position="523"/>
        <end position="548"/>
    </location>
</feature>
<dbReference type="GO" id="GO:0009116">
    <property type="term" value="P:nucleoside metabolic process"/>
    <property type="evidence" value="ECO:0007669"/>
    <property type="project" value="InterPro"/>
</dbReference>
<dbReference type="InterPro" id="IPR035994">
    <property type="entry name" value="Nucleoside_phosphorylase_sf"/>
</dbReference>
<organism evidence="4 5">
    <name type="scientific">Trichoderma asperellum (strain ATCC 204424 / CBS 433.97 / NBRC 101777)</name>
    <dbReference type="NCBI Taxonomy" id="1042311"/>
    <lineage>
        <taxon>Eukaryota</taxon>
        <taxon>Fungi</taxon>
        <taxon>Dikarya</taxon>
        <taxon>Ascomycota</taxon>
        <taxon>Pezizomycotina</taxon>
        <taxon>Sordariomycetes</taxon>
        <taxon>Hypocreomycetidae</taxon>
        <taxon>Hypocreales</taxon>
        <taxon>Hypocreaceae</taxon>
        <taxon>Trichoderma</taxon>
    </lineage>
</organism>
<dbReference type="Proteomes" id="UP000240493">
    <property type="component" value="Unassembled WGS sequence"/>
</dbReference>
<dbReference type="InterPro" id="IPR000845">
    <property type="entry name" value="Nucleoside_phosphorylase_d"/>
</dbReference>